<dbReference type="InterPro" id="IPR008557">
    <property type="entry name" value="PhoX"/>
</dbReference>
<dbReference type="OrthoDB" id="9801383at2"/>
<proteinExistence type="predicted"/>
<protein>
    <submittedName>
        <fullName evidence="2">PhoX family phosphatase</fullName>
    </submittedName>
</protein>
<reference evidence="2 3" key="1">
    <citation type="submission" date="2019-04" db="EMBL/GenBank/DDBJ databases">
        <authorList>
            <person name="Dong K."/>
        </authorList>
    </citation>
    <scope>NUCLEOTIDE SEQUENCE [LARGE SCALE GENOMIC DNA]</scope>
    <source>
        <strain evidence="3">dk3543</strain>
    </source>
</reference>
<dbReference type="Pfam" id="PF05787">
    <property type="entry name" value="PhoX"/>
    <property type="match status" value="1"/>
</dbReference>
<feature type="region of interest" description="Disordered" evidence="1">
    <location>
        <begin position="1"/>
        <end position="34"/>
    </location>
</feature>
<comment type="caution">
    <text evidence="2">The sequence shown here is derived from an EMBL/GenBank/DDBJ whole genome shotgun (WGS) entry which is preliminary data.</text>
</comment>
<dbReference type="Proteomes" id="UP000307808">
    <property type="component" value="Unassembled WGS sequence"/>
</dbReference>
<dbReference type="PANTHER" id="PTHR35399">
    <property type="entry name" value="SLR8030 PROTEIN"/>
    <property type="match status" value="1"/>
</dbReference>
<evidence type="ECO:0000313" key="3">
    <source>
        <dbReference type="Proteomes" id="UP000307808"/>
    </source>
</evidence>
<evidence type="ECO:0000313" key="2">
    <source>
        <dbReference type="EMBL" id="TKI62236.1"/>
    </source>
</evidence>
<accession>A0A4U2YLY5</accession>
<evidence type="ECO:0000256" key="1">
    <source>
        <dbReference type="SAM" id="MobiDB-lite"/>
    </source>
</evidence>
<dbReference type="InterPro" id="IPR006311">
    <property type="entry name" value="TAT_signal"/>
</dbReference>
<dbReference type="PANTHER" id="PTHR35399:SF2">
    <property type="entry name" value="DUF839 DOMAIN-CONTAINING PROTEIN"/>
    <property type="match status" value="1"/>
</dbReference>
<keyword evidence="3" id="KW-1185">Reference proteome</keyword>
<organism evidence="2 3">
    <name type="scientific">Nocardioides jishulii</name>
    <dbReference type="NCBI Taxonomy" id="2575440"/>
    <lineage>
        <taxon>Bacteria</taxon>
        <taxon>Bacillati</taxon>
        <taxon>Actinomycetota</taxon>
        <taxon>Actinomycetes</taxon>
        <taxon>Propionibacteriales</taxon>
        <taxon>Nocardioidaceae</taxon>
        <taxon>Nocardioides</taxon>
    </lineage>
</organism>
<dbReference type="AlphaFoldDB" id="A0A4U2YLY5"/>
<sequence>MTSPHPLSCSTGPTARPAPSPASPTALLGLPSRGPHGSRSAMTCAFRCGNACDQPIPNVSGNEEFHTVAERAMARRQVLRGGVAAAAVGVLAFSSAAPAAAGPRHPRPRPGPVARAGAGTWSFTPVPPNRADEVSVPDGFTTDLLIAWGDPVTRDAARFDVRRQSAAAARTQFGYNNDYVGLVPHPRRKDRALLVVNHEYTDEPLMFPSGTHTPQQVLEVAIASHGMSVVEVQRGRLPGQWSVVRPRSARHNRRLHDRTVFEMTGPAAGDARLRTSGDPSGRRVLGTFNNCAGGTTPWGTVLSGEENFNQYFDASGELDPRHAASYARYGITGAGRGWSAVDRRFDLSVEPHEPYRFGWVVEVDPTDPTSRPRKHTMLGRFKHEGANVTIADSGHVVAYMGDDERGDYLYRFTSRSTYDPRPSARARRHNLTLLTEGTLWVARLDGDGPDDGVHDGTGEWIRLADDRRSYVPGMSVAEVLIDTRLAADQVSPTRMDRPEDVEVNPVNGRVYAALTNNSNRGTRNPPDEANPVSSSYVRAALGAPLTRASGNRNGYVLELEPGRGGHTGTTFAWNLMLVCGDPQAPETWFAGFPKQLVSPISCPDNVAFDAVGNLWISTDGNALGSNDGLFRVPVDGSRRGLVEQFLTVPLGAETCGPFIAPDQQSVLVAVQHPGEVDGATFESPASTWPHTHTFPRPGVVVVRRA</sequence>
<dbReference type="RefSeq" id="WP_137065505.1">
    <property type="nucleotide sequence ID" value="NZ_CP040748.1"/>
</dbReference>
<dbReference type="PROSITE" id="PS51318">
    <property type="entry name" value="TAT"/>
    <property type="match status" value="1"/>
</dbReference>
<dbReference type="EMBL" id="SZPY01000002">
    <property type="protein sequence ID" value="TKI62236.1"/>
    <property type="molecule type" value="Genomic_DNA"/>
</dbReference>
<gene>
    <name evidence="2" type="ORF">FC770_07425</name>
</gene>
<name>A0A4U2YLY5_9ACTN</name>
<feature type="compositionally biased region" description="Low complexity" evidence="1">
    <location>
        <begin position="23"/>
        <end position="32"/>
    </location>
</feature>
<dbReference type="SUPFAM" id="SSF63829">
    <property type="entry name" value="Calcium-dependent phosphotriesterase"/>
    <property type="match status" value="1"/>
</dbReference>